<keyword evidence="3" id="KW-1185">Reference proteome</keyword>
<comment type="caution">
    <text evidence="2">The sequence shown here is derived from an EMBL/GenBank/DDBJ whole genome shotgun (WGS) entry which is preliminary data.</text>
</comment>
<dbReference type="Proteomes" id="UP001362999">
    <property type="component" value="Unassembled WGS sequence"/>
</dbReference>
<name>A0AAV9Z8A1_9AGAR</name>
<evidence type="ECO:0000256" key="1">
    <source>
        <dbReference type="SAM" id="MobiDB-lite"/>
    </source>
</evidence>
<dbReference type="AlphaFoldDB" id="A0AAV9Z8A1"/>
<proteinExistence type="predicted"/>
<evidence type="ECO:0000313" key="2">
    <source>
        <dbReference type="EMBL" id="KAK6974250.1"/>
    </source>
</evidence>
<evidence type="ECO:0000313" key="3">
    <source>
        <dbReference type="Proteomes" id="UP001362999"/>
    </source>
</evidence>
<feature type="region of interest" description="Disordered" evidence="1">
    <location>
        <begin position="1"/>
        <end position="81"/>
    </location>
</feature>
<feature type="compositionally biased region" description="Basic and acidic residues" evidence="1">
    <location>
        <begin position="24"/>
        <end position="43"/>
    </location>
</feature>
<gene>
    <name evidence="2" type="ORF">R3P38DRAFT_2812166</name>
</gene>
<sequence length="571" mass="63447">MNDAPNKGKNTSKKPSATSRKRKERDPDRDDLSDNWGGKREGAGRPPKIPKIQVLPKSATTRKPAPTKLKSAPARVSVPGSSPRVPAFFRPYNTQRSAPLNGTVKQSFYSTIVSTAALEQLNSDLEFISENDEHADIAAGDKIIDESLVANTAEDESPEIETRKSETVRDSVLDTYLRSGVGLNADSLYQRKVFIWMPHLLPGSPDSFKCHCGNILVRNGYNDDPIARRVRSPASNFFLLTNRWICNPRRGIPGCGTSFQGSDPHIISQLPAFVQAAFPAYISPRGAVSTFMMSQMVNTFSTRLGPSPFAEMCSELQYKDHAVQEFMYLSAAKFYGQTGLKSFSSFDDRTGYAGSVPSVSYLKALFADYISAHRIYIERDTAARPLTIAKADHTFDFLKHMGGLKGERIFTAAYTVLNEFEEVCAHSLTLTKSLAFVEDMFKAIFEGLKKANHPPTQIIYTDSPQSEHTFHESINSSLTHNVERITDWTDLPSFERTAEVYTHFCVDTIAVEQTASDILQDFMLHTAPTELYSLAVSIKTSAEPGQIPRLISYSSEPRTKLSLLKYANSFP</sequence>
<dbReference type="EMBL" id="JAWWNJ010000186">
    <property type="protein sequence ID" value="KAK6974250.1"/>
    <property type="molecule type" value="Genomic_DNA"/>
</dbReference>
<organism evidence="2 3">
    <name type="scientific">Favolaschia claudopus</name>
    <dbReference type="NCBI Taxonomy" id="2862362"/>
    <lineage>
        <taxon>Eukaryota</taxon>
        <taxon>Fungi</taxon>
        <taxon>Dikarya</taxon>
        <taxon>Basidiomycota</taxon>
        <taxon>Agaricomycotina</taxon>
        <taxon>Agaricomycetes</taxon>
        <taxon>Agaricomycetidae</taxon>
        <taxon>Agaricales</taxon>
        <taxon>Marasmiineae</taxon>
        <taxon>Mycenaceae</taxon>
        <taxon>Favolaschia</taxon>
    </lineage>
</organism>
<protein>
    <submittedName>
        <fullName evidence="2">Uncharacterized protein</fullName>
    </submittedName>
</protein>
<reference evidence="2 3" key="1">
    <citation type="journal article" date="2024" name="J Genomics">
        <title>Draft genome sequencing and assembly of Favolaschia claudopus CIRM-BRFM 2984 isolated from oak limbs.</title>
        <authorList>
            <person name="Navarro D."/>
            <person name="Drula E."/>
            <person name="Chaduli D."/>
            <person name="Cazenave R."/>
            <person name="Ahrendt S."/>
            <person name="Wang J."/>
            <person name="Lipzen A."/>
            <person name="Daum C."/>
            <person name="Barry K."/>
            <person name="Grigoriev I.V."/>
            <person name="Favel A."/>
            <person name="Rosso M.N."/>
            <person name="Martin F."/>
        </authorList>
    </citation>
    <scope>NUCLEOTIDE SEQUENCE [LARGE SCALE GENOMIC DNA]</scope>
    <source>
        <strain evidence="2 3">CIRM-BRFM 2984</strain>
    </source>
</reference>
<accession>A0AAV9Z8A1</accession>